<proteinExistence type="predicted"/>
<protein>
    <submittedName>
        <fullName evidence="1">Lipopolysaccharide kinase InaA family protein</fullName>
    </submittedName>
</protein>
<comment type="caution">
    <text evidence="1">The sequence shown here is derived from an EMBL/GenBank/DDBJ whole genome shotgun (WGS) entry which is preliminary data.</text>
</comment>
<evidence type="ECO:0000313" key="1">
    <source>
        <dbReference type="EMBL" id="MDA8485031.1"/>
    </source>
</evidence>
<dbReference type="RefSeq" id="WP_271471525.1">
    <property type="nucleotide sequence ID" value="NZ_JANEWF010000023.1"/>
</dbReference>
<dbReference type="SUPFAM" id="SSF56112">
    <property type="entry name" value="Protein kinase-like (PK-like)"/>
    <property type="match status" value="1"/>
</dbReference>
<sequence>MKTLNEAQLDALLLGAQIIEEDGYGLKVARLSNGDFLKLYRRKRLFSSALWQPPAETFARNAQRLNRLEIRAPDVIEVLSIPERQLSGVLYQPLPGETLRHHWQQVPEQQLASSVEKFGRFLGDLHSKGVYFRSLHLGNVLQLPDGRFGLIDLSDMHISGRPLPRWKCKRNVRHMLRYQQDAQWLAHRHVADLLRGYAESAGTVAAKSLESAIGVQRRNSSHDSSKTS</sequence>
<dbReference type="Proteomes" id="UP001211689">
    <property type="component" value="Unassembled WGS sequence"/>
</dbReference>
<dbReference type="GO" id="GO:0016301">
    <property type="term" value="F:kinase activity"/>
    <property type="evidence" value="ECO:0007669"/>
    <property type="project" value="UniProtKB-KW"/>
</dbReference>
<keyword evidence="1" id="KW-0808">Transferase</keyword>
<accession>A0ABT4Y8I5</accession>
<dbReference type="InterPro" id="IPR011009">
    <property type="entry name" value="Kinase-like_dom_sf"/>
</dbReference>
<organism evidence="1 2">
    <name type="scientific">Metapseudomonas resinovorans</name>
    <name type="common">Pseudomonas resinovorans</name>
    <dbReference type="NCBI Taxonomy" id="53412"/>
    <lineage>
        <taxon>Bacteria</taxon>
        <taxon>Pseudomonadati</taxon>
        <taxon>Pseudomonadota</taxon>
        <taxon>Gammaproteobacteria</taxon>
        <taxon>Pseudomonadales</taxon>
        <taxon>Pseudomonadaceae</taxon>
        <taxon>Metapseudomonas</taxon>
    </lineage>
</organism>
<dbReference type="Pfam" id="PF06293">
    <property type="entry name" value="Kdo"/>
    <property type="match status" value="1"/>
</dbReference>
<keyword evidence="1" id="KW-0418">Kinase</keyword>
<dbReference type="EMBL" id="JANEWF010000023">
    <property type="protein sequence ID" value="MDA8485031.1"/>
    <property type="molecule type" value="Genomic_DNA"/>
</dbReference>
<name>A0ABT4Y8I5_METRE</name>
<gene>
    <name evidence="1" type="ORF">NNO07_18355</name>
</gene>
<evidence type="ECO:0000313" key="2">
    <source>
        <dbReference type="Proteomes" id="UP001211689"/>
    </source>
</evidence>
<keyword evidence="2" id="KW-1185">Reference proteome</keyword>
<reference evidence="1 2" key="1">
    <citation type="submission" date="2022-07" db="EMBL/GenBank/DDBJ databases">
        <title>Genome Analysis of Selected Gammaproteobacteria from Nigerian Food snails.</title>
        <authorList>
            <person name="Okafor A.C."/>
        </authorList>
    </citation>
    <scope>NUCLEOTIDE SEQUENCE [LARGE SCALE GENOMIC DNA]</scope>
    <source>
        <strain evidence="1 2">Awg 2</strain>
    </source>
</reference>